<evidence type="ECO:0000256" key="3">
    <source>
        <dbReference type="ARBA" id="ARBA00022723"/>
    </source>
</evidence>
<dbReference type="Proteomes" id="UP000663826">
    <property type="component" value="Unassembled WGS sequence"/>
</dbReference>
<reference evidence="10" key="1">
    <citation type="submission" date="2021-01" db="EMBL/GenBank/DDBJ databases">
        <authorList>
            <person name="Kaushik A."/>
        </authorList>
    </citation>
    <scope>NUCLEOTIDE SEQUENCE</scope>
    <source>
        <strain evidence="10">AG1-1B</strain>
    </source>
</reference>
<keyword evidence="2" id="KW-0645">Protease</keyword>
<dbReference type="SUPFAM" id="SSF55486">
    <property type="entry name" value="Metalloproteases ('zincins'), catalytic domain"/>
    <property type="match status" value="1"/>
</dbReference>
<keyword evidence="4" id="KW-0732">Signal</keyword>
<evidence type="ECO:0000256" key="4">
    <source>
        <dbReference type="ARBA" id="ARBA00022729"/>
    </source>
</evidence>
<dbReference type="GO" id="GO:0006508">
    <property type="term" value="P:proteolysis"/>
    <property type="evidence" value="ECO:0007669"/>
    <property type="project" value="UniProtKB-KW"/>
</dbReference>
<dbReference type="PANTHER" id="PTHR47466">
    <property type="match status" value="1"/>
</dbReference>
<comment type="similarity">
    <text evidence="1">Belongs to the peptidase M43B family.</text>
</comment>
<evidence type="ECO:0000256" key="7">
    <source>
        <dbReference type="ARBA" id="ARBA00023049"/>
    </source>
</evidence>
<accession>A0A8H3BF31</accession>
<dbReference type="GO" id="GO:0008237">
    <property type="term" value="F:metallopeptidase activity"/>
    <property type="evidence" value="ECO:0007669"/>
    <property type="project" value="UniProtKB-KW"/>
</dbReference>
<comment type="caution">
    <text evidence="10">The sequence shown here is derived from an EMBL/GenBank/DDBJ whole genome shotgun (WGS) entry which is preliminary data.</text>
</comment>
<name>A0A8H3BF31_9AGAM</name>
<dbReference type="InterPro" id="IPR008754">
    <property type="entry name" value="Peptidase_M43"/>
</dbReference>
<dbReference type="Gene3D" id="3.40.390.10">
    <property type="entry name" value="Collagenase (Catalytic Domain)"/>
    <property type="match status" value="1"/>
</dbReference>
<evidence type="ECO:0000313" key="11">
    <source>
        <dbReference type="Proteomes" id="UP000663826"/>
    </source>
</evidence>
<protein>
    <recommendedName>
        <fullName evidence="9">Peptidase M43 pregnancy-associated plasma-A domain-containing protein</fullName>
    </recommendedName>
</protein>
<dbReference type="PANTHER" id="PTHR47466:SF1">
    <property type="entry name" value="METALLOPROTEASE MEP1 (AFU_ORTHOLOGUE AFUA_1G07730)-RELATED"/>
    <property type="match status" value="1"/>
</dbReference>
<evidence type="ECO:0000256" key="8">
    <source>
        <dbReference type="ARBA" id="ARBA00023157"/>
    </source>
</evidence>
<keyword evidence="5" id="KW-0378">Hydrolase</keyword>
<keyword evidence="8" id="KW-1015">Disulfide bond</keyword>
<proteinExistence type="inferred from homology"/>
<feature type="domain" description="Peptidase M43 pregnancy-associated plasma-A" evidence="9">
    <location>
        <begin position="89"/>
        <end position="217"/>
    </location>
</feature>
<dbReference type="AlphaFoldDB" id="A0A8H3BF31"/>
<dbReference type="EMBL" id="CAJMWQ010001547">
    <property type="protein sequence ID" value="CAE6455280.1"/>
    <property type="molecule type" value="Genomic_DNA"/>
</dbReference>
<keyword evidence="7" id="KW-0482">Metalloprotease</keyword>
<dbReference type="CDD" id="cd04275">
    <property type="entry name" value="ZnMc_pappalysin_like"/>
    <property type="match status" value="1"/>
</dbReference>
<evidence type="ECO:0000256" key="6">
    <source>
        <dbReference type="ARBA" id="ARBA00022833"/>
    </source>
</evidence>
<gene>
    <name evidence="10" type="ORF">RDB_LOCUS82471</name>
</gene>
<organism evidence="10 11">
    <name type="scientific">Rhizoctonia solani</name>
    <dbReference type="NCBI Taxonomy" id="456999"/>
    <lineage>
        <taxon>Eukaryota</taxon>
        <taxon>Fungi</taxon>
        <taxon>Dikarya</taxon>
        <taxon>Basidiomycota</taxon>
        <taxon>Agaricomycotina</taxon>
        <taxon>Agaricomycetes</taxon>
        <taxon>Cantharellales</taxon>
        <taxon>Ceratobasidiaceae</taxon>
        <taxon>Rhizoctonia</taxon>
    </lineage>
</organism>
<dbReference type="InterPro" id="IPR024079">
    <property type="entry name" value="MetalloPept_cat_dom_sf"/>
</dbReference>
<dbReference type="GO" id="GO:0046872">
    <property type="term" value="F:metal ion binding"/>
    <property type="evidence" value="ECO:0007669"/>
    <property type="project" value="UniProtKB-KW"/>
</dbReference>
<sequence length="225" mass="24286">MQLLTIIDNINHPRLPVLVLNQGNIPDSQISASITALNQHYSGSGITFNLIDTNRTTNSDWFSRSSIGSTQQTEMKAALRQGSAATLNIYTTGNTLSQGYATFPSEYTKNPVDDGVVVLYSTLPGGSFAPFNEGKTLTHEVGHWLGLYHTFQGGCSNPGDFVDDTPPQARPSSGCPIGQDTCPGGGVDPIHNFMDYSDDSCLTEFTSGQFVRIKDQIATYRGIIV</sequence>
<keyword evidence="3" id="KW-0479">Metal-binding</keyword>
<evidence type="ECO:0000256" key="1">
    <source>
        <dbReference type="ARBA" id="ARBA00008721"/>
    </source>
</evidence>
<evidence type="ECO:0000259" key="9">
    <source>
        <dbReference type="Pfam" id="PF05572"/>
    </source>
</evidence>
<evidence type="ECO:0000256" key="2">
    <source>
        <dbReference type="ARBA" id="ARBA00022670"/>
    </source>
</evidence>
<keyword evidence="6" id="KW-0862">Zinc</keyword>
<dbReference type="Pfam" id="PF05572">
    <property type="entry name" value="Peptidase_M43"/>
    <property type="match status" value="1"/>
</dbReference>
<evidence type="ECO:0000313" key="10">
    <source>
        <dbReference type="EMBL" id="CAE6455280.1"/>
    </source>
</evidence>
<evidence type="ECO:0000256" key="5">
    <source>
        <dbReference type="ARBA" id="ARBA00022801"/>
    </source>
</evidence>